<evidence type="ECO:0000256" key="13">
    <source>
        <dbReference type="PIRSR" id="PIRSR601952-1"/>
    </source>
</evidence>
<evidence type="ECO:0000256" key="4">
    <source>
        <dbReference type="ARBA" id="ARBA00022475"/>
    </source>
</evidence>
<keyword evidence="9 14" id="KW-0460">Magnesium</keyword>
<feature type="transmembrane region" description="Helical" evidence="17">
    <location>
        <begin position="1076"/>
        <end position="1095"/>
    </location>
</feature>
<keyword evidence="6 14" id="KW-0479">Metal-binding</keyword>
<evidence type="ECO:0000256" key="14">
    <source>
        <dbReference type="PIRSR" id="PIRSR601952-2"/>
    </source>
</evidence>
<feature type="binding site" evidence="14">
    <location>
        <position position="357"/>
    </location>
    <ligand>
        <name>Mg(2+)</name>
        <dbReference type="ChEBI" id="CHEBI:18420"/>
    </ligand>
</feature>
<feature type="binding site" evidence="14">
    <location>
        <position position="366"/>
    </location>
    <ligand>
        <name>Zn(2+)</name>
        <dbReference type="ChEBI" id="CHEBI:29105"/>
        <label>2</label>
    </ligand>
</feature>
<dbReference type="PANTHER" id="PTHR11596">
    <property type="entry name" value="ALKALINE PHOSPHATASE"/>
    <property type="match status" value="1"/>
</dbReference>
<feature type="binding site" evidence="14">
    <location>
        <position position="84"/>
    </location>
    <ligand>
        <name>Mg(2+)</name>
        <dbReference type="ChEBI" id="CHEBI:18420"/>
    </ligand>
</feature>
<feature type="binding site" evidence="14">
    <location>
        <position position="197"/>
    </location>
    <ligand>
        <name>Mg(2+)</name>
        <dbReference type="ChEBI" id="CHEBI:18420"/>
    </ligand>
</feature>
<keyword evidence="17" id="KW-1133">Transmembrane helix</keyword>
<reference evidence="18" key="1">
    <citation type="submission" date="2016-07" db="EMBL/GenBank/DDBJ databases">
        <authorList>
            <person name="Bretaudeau A."/>
        </authorList>
    </citation>
    <scope>NUCLEOTIDE SEQUENCE</scope>
    <source>
        <strain evidence="18">Rice</strain>
        <tissue evidence="18">Whole body</tissue>
    </source>
</reference>
<feature type="binding site" evidence="14">
    <location>
        <position position="84"/>
    </location>
    <ligand>
        <name>Zn(2+)</name>
        <dbReference type="ChEBI" id="CHEBI:29105"/>
        <label>2</label>
    </ligand>
</feature>
<keyword evidence="17" id="KW-0812">Transmembrane</keyword>
<evidence type="ECO:0000256" key="7">
    <source>
        <dbReference type="ARBA" id="ARBA00022801"/>
    </source>
</evidence>
<evidence type="ECO:0000256" key="10">
    <source>
        <dbReference type="ARBA" id="ARBA00023136"/>
    </source>
</evidence>
<name>A0A2H1VQS9_SPOFR</name>
<keyword evidence="4" id="KW-1003">Cell membrane</keyword>
<protein>
    <recommendedName>
        <fullName evidence="3 16">Alkaline phosphatase</fullName>
        <ecNumber evidence="3 16">3.1.3.1</ecNumber>
    </recommendedName>
</protein>
<comment type="cofactor">
    <cofactor evidence="14">
        <name>Mg(2+)</name>
        <dbReference type="ChEBI" id="CHEBI:18420"/>
    </cofactor>
    <text evidence="14">Binds 1 Mg(2+) ion.</text>
</comment>
<dbReference type="InterPro" id="IPR018299">
    <property type="entry name" value="Alkaline_phosphatase_AS"/>
</dbReference>
<keyword evidence="11" id="KW-0325">Glycoprotein</keyword>
<dbReference type="PROSITE" id="PS00123">
    <property type="entry name" value="ALKALINE_PHOSPHATASE"/>
    <property type="match status" value="1"/>
</dbReference>
<dbReference type="FunFam" id="3.40.720.10:FF:000008">
    <property type="entry name" value="Alkaline phosphatase"/>
    <property type="match status" value="2"/>
</dbReference>
<dbReference type="EMBL" id="ODYU01003612">
    <property type="protein sequence ID" value="SOQ42594.1"/>
    <property type="molecule type" value="Genomic_DNA"/>
</dbReference>
<evidence type="ECO:0000256" key="2">
    <source>
        <dbReference type="ARBA" id="ARBA00005984"/>
    </source>
</evidence>
<evidence type="ECO:0000256" key="6">
    <source>
        <dbReference type="ARBA" id="ARBA00022723"/>
    </source>
</evidence>
<keyword evidence="10 17" id="KW-0472">Membrane</keyword>
<dbReference type="PRINTS" id="PR00113">
    <property type="entry name" value="ALKPHPHTASE"/>
</dbReference>
<evidence type="ECO:0000313" key="18">
    <source>
        <dbReference type="EMBL" id="SOQ42594.1"/>
    </source>
</evidence>
<comment type="similarity">
    <text evidence="2 15">Belongs to the alkaline phosphatase family.</text>
</comment>
<dbReference type="GO" id="GO:0005886">
    <property type="term" value="C:plasma membrane"/>
    <property type="evidence" value="ECO:0007669"/>
    <property type="project" value="UniProtKB-SubCell"/>
</dbReference>
<dbReference type="InterPro" id="IPR001952">
    <property type="entry name" value="Alkaline_phosphatase"/>
</dbReference>
<dbReference type="Gene3D" id="3.40.720.10">
    <property type="entry name" value="Alkaline Phosphatase, subunit A"/>
    <property type="match status" value="2"/>
</dbReference>
<feature type="active site" description="Phosphoserine intermediate" evidence="13">
    <location>
        <position position="134"/>
    </location>
</feature>
<dbReference type="GO" id="GO:0046872">
    <property type="term" value="F:metal ion binding"/>
    <property type="evidence" value="ECO:0007669"/>
    <property type="project" value="UniProtKB-KW"/>
</dbReference>
<feature type="binding site" evidence="14">
    <location>
        <position position="404"/>
    </location>
    <ligand>
        <name>Zn(2+)</name>
        <dbReference type="ChEBI" id="CHEBI:29105"/>
        <label>2</label>
    </ligand>
</feature>
<organism evidence="18">
    <name type="scientific">Spodoptera frugiperda</name>
    <name type="common">Fall armyworm</name>
    <dbReference type="NCBI Taxonomy" id="7108"/>
    <lineage>
        <taxon>Eukaryota</taxon>
        <taxon>Metazoa</taxon>
        <taxon>Ecdysozoa</taxon>
        <taxon>Arthropoda</taxon>
        <taxon>Hexapoda</taxon>
        <taxon>Insecta</taxon>
        <taxon>Pterygota</taxon>
        <taxon>Neoptera</taxon>
        <taxon>Endopterygota</taxon>
        <taxon>Lepidoptera</taxon>
        <taxon>Glossata</taxon>
        <taxon>Ditrysia</taxon>
        <taxon>Noctuoidea</taxon>
        <taxon>Noctuidae</taxon>
        <taxon>Amphipyrinae</taxon>
        <taxon>Spodoptera</taxon>
    </lineage>
</organism>
<accession>A0A2H1VQS9</accession>
<evidence type="ECO:0000256" key="9">
    <source>
        <dbReference type="ARBA" id="ARBA00022842"/>
    </source>
</evidence>
<feature type="binding site" evidence="14">
    <location>
        <position position="199"/>
    </location>
    <ligand>
        <name>Mg(2+)</name>
        <dbReference type="ChEBI" id="CHEBI:18420"/>
    </ligand>
</feature>
<dbReference type="Pfam" id="PF00245">
    <property type="entry name" value="Alk_phosphatase"/>
    <property type="match status" value="2"/>
</dbReference>
<gene>
    <name evidence="18" type="ORF">SFRICE_011168</name>
</gene>
<dbReference type="EC" id="3.1.3.1" evidence="3 16"/>
<evidence type="ECO:0000256" key="12">
    <source>
        <dbReference type="ARBA" id="ARBA00023288"/>
    </source>
</evidence>
<dbReference type="SMART" id="SM00098">
    <property type="entry name" value="alkPPc"/>
    <property type="match status" value="2"/>
</dbReference>
<dbReference type="PANTHER" id="PTHR11596:SF91">
    <property type="entry name" value="ALKALINE PHOSPHATASE-RELATED"/>
    <property type="match status" value="1"/>
</dbReference>
<dbReference type="SUPFAM" id="SSF53649">
    <property type="entry name" value="Alkaline phosphatase-like"/>
    <property type="match status" value="2"/>
</dbReference>
<dbReference type="GO" id="GO:0098552">
    <property type="term" value="C:side of membrane"/>
    <property type="evidence" value="ECO:0007669"/>
    <property type="project" value="UniProtKB-KW"/>
</dbReference>
<dbReference type="AlphaFoldDB" id="A0A2H1VQS9"/>
<comment type="cofactor">
    <cofactor evidence="14">
        <name>Zn(2+)</name>
        <dbReference type="ChEBI" id="CHEBI:29105"/>
    </cofactor>
    <text evidence="14">Binds 2 Zn(2+) ions.</text>
</comment>
<feature type="binding site" evidence="14">
    <location>
        <position position="403"/>
    </location>
    <ligand>
        <name>Zn(2+)</name>
        <dbReference type="ChEBI" id="CHEBI:29105"/>
        <label>2</label>
    </ligand>
</feature>
<sequence length="1097" mass="119724">MLRVVLPAMGSLSLLFVITAATVLGYVLGDHYHPSGPGSRTSSAKHEEMDPKFWNDKAQAAIHARLAQLQTASKARNVVMFLGDGMSVPTLAAARTLLGQRRGHTGEEAEMTFDTFPTVGLIKTYCVDAQVANSACSATAYLCGVKTNYGVLGVTAAVPRTDCDASVDKTKHLQSIVDWALADGRDAGIVTTTRITHASPAGAYAKSADREWENDAAVKKAGFDTDRCPDIAHQLVHNHPGNQLKVIFGGGRANFLPNSMRDDENMFGSRTDGRNLIQEWQQDKRERNVQHEYIWHREQLMRAKIDLPEYMLGLFESGHMQYNMQANQTTEPTLAEMTEVAIRSLSRNEKGFFLFVEGGRIDHAHHDNFAELALDETLEMDKAVARAAELLSEDDSLIVVTADHAHVMAYNGYAPRGNDILGTSVTYANDTWDGMPYMTLSYTNGPGFRPHVRGGRPNVTDEEDYGTVTWHSPVDVPLSYETHGGDDVAVFARGPHHSMFTGLYEQSQLPHLMAYAACIGPGRHACSGAAHALAQPVLLLSLLVLLTRPVERLAMFLLSLALVALTGPAAAGVPPADRYHPASRHSPAGPPARAQETEASYWYAEAQAAINARLAHKESVKKARNVVMFLGDGMSVPTLAAARTLLGQRRGHTGEEAQLAFEKFPTSGLVKTYCVNSQVADSSCSATAYLCGVKANQGTLGLTAAVPRWDCDASTDSSQHVQSIAEWALADGRDAGIVTTTRITHASPAGVYAKVANRHWENDAKVREDGADPARCPDIAHQLVHMSPGNRFKVILGGGRREFIPTTSQGTRTDGRNLIEEWQNDKRSKSLDHRYINTRAQLTELLSSPPDYLLGLFEDSHLNYHMQSNLTTDPTLAELTEIAIRSLSRNEKGFFLFVEGGRIDHAHHDNFAELALDETLEMDKAVARAAELLSEDDSLIVVTADHAHVMAYNGYSARGHDILGPSRDLDLDGVPYMTLSYTNGPGFRPHVNGIRPDVTAESYYEELEWRAHVDVPLDSETHGGDDVAVFARGPHHSMFTGLYEQSQLPHLMAYAACIGPGRHACSSAAHALASPIHIVVMAAFLTVLSQINIIFKI</sequence>
<evidence type="ECO:0000256" key="5">
    <source>
        <dbReference type="ARBA" id="ARBA00022622"/>
    </source>
</evidence>
<comment type="catalytic activity">
    <reaction evidence="16">
        <text>a phosphate monoester + H2O = an alcohol + phosphate</text>
        <dbReference type="Rhea" id="RHEA:15017"/>
        <dbReference type="ChEBI" id="CHEBI:15377"/>
        <dbReference type="ChEBI" id="CHEBI:30879"/>
        <dbReference type="ChEBI" id="CHEBI:43474"/>
        <dbReference type="ChEBI" id="CHEBI:67140"/>
        <dbReference type="EC" id="3.1.3.1"/>
    </reaction>
</comment>
<evidence type="ECO:0000256" key="3">
    <source>
        <dbReference type="ARBA" id="ARBA00012647"/>
    </source>
</evidence>
<keyword evidence="7 16" id="KW-0378">Hydrolase</keyword>
<keyword evidence="12" id="KW-0449">Lipoprotein</keyword>
<feature type="binding site" evidence="14">
    <location>
        <position position="362"/>
    </location>
    <ligand>
        <name>Zn(2+)</name>
        <dbReference type="ChEBI" id="CHEBI:29105"/>
        <label>2</label>
    </ligand>
</feature>
<keyword evidence="5" id="KW-0336">GPI-anchor</keyword>
<evidence type="ECO:0000256" key="17">
    <source>
        <dbReference type="SAM" id="Phobius"/>
    </source>
</evidence>
<keyword evidence="8 14" id="KW-0862">Zinc</keyword>
<dbReference type="GO" id="GO:0004035">
    <property type="term" value="F:alkaline phosphatase activity"/>
    <property type="evidence" value="ECO:0007669"/>
    <property type="project" value="UniProtKB-EC"/>
</dbReference>
<dbReference type="CDD" id="cd16012">
    <property type="entry name" value="ALP"/>
    <property type="match status" value="2"/>
</dbReference>
<dbReference type="InterPro" id="IPR017850">
    <property type="entry name" value="Alkaline_phosphatase_core_sf"/>
</dbReference>
<comment type="subcellular location">
    <subcellularLocation>
        <location evidence="1">Cell membrane</location>
        <topology evidence="1">Lipid-anchor</topology>
        <topology evidence="1">GPI-anchor</topology>
    </subcellularLocation>
</comment>
<evidence type="ECO:0000256" key="15">
    <source>
        <dbReference type="RuleBase" id="RU003946"/>
    </source>
</evidence>
<evidence type="ECO:0000256" key="11">
    <source>
        <dbReference type="ARBA" id="ARBA00023180"/>
    </source>
</evidence>
<feature type="binding site" evidence="14">
    <location>
        <position position="483"/>
    </location>
    <ligand>
        <name>Zn(2+)</name>
        <dbReference type="ChEBI" id="CHEBI:29105"/>
        <label>2</label>
    </ligand>
</feature>
<evidence type="ECO:0000256" key="16">
    <source>
        <dbReference type="RuleBase" id="RU003947"/>
    </source>
</evidence>
<proteinExistence type="inferred from homology"/>
<evidence type="ECO:0000256" key="8">
    <source>
        <dbReference type="ARBA" id="ARBA00022833"/>
    </source>
</evidence>
<evidence type="ECO:0000256" key="1">
    <source>
        <dbReference type="ARBA" id="ARBA00004609"/>
    </source>
</evidence>